<keyword evidence="4 5" id="KW-0472">Membrane</keyword>
<keyword evidence="7" id="KW-1185">Reference proteome</keyword>
<feature type="transmembrane region" description="Helical" evidence="5">
    <location>
        <begin position="6"/>
        <end position="30"/>
    </location>
</feature>
<evidence type="ECO:0000256" key="3">
    <source>
        <dbReference type="ARBA" id="ARBA00022989"/>
    </source>
</evidence>
<dbReference type="EMBL" id="MU004184">
    <property type="protein sequence ID" value="KAF2499698.1"/>
    <property type="molecule type" value="Genomic_DNA"/>
</dbReference>
<evidence type="ECO:0000256" key="2">
    <source>
        <dbReference type="ARBA" id="ARBA00022692"/>
    </source>
</evidence>
<dbReference type="PANTHER" id="PTHR12570">
    <property type="match status" value="1"/>
</dbReference>
<proteinExistence type="predicted"/>
<gene>
    <name evidence="6" type="ORF">BU16DRAFT_434837</name>
</gene>
<feature type="transmembrane region" description="Helical" evidence="5">
    <location>
        <begin position="149"/>
        <end position="171"/>
    </location>
</feature>
<feature type="non-terminal residue" evidence="6">
    <location>
        <position position="350"/>
    </location>
</feature>
<dbReference type="Pfam" id="PF05653">
    <property type="entry name" value="Mg_trans_NIPA"/>
    <property type="match status" value="1"/>
</dbReference>
<keyword evidence="2 5" id="KW-0812">Transmembrane</keyword>
<dbReference type="GO" id="GO:0015095">
    <property type="term" value="F:magnesium ion transmembrane transporter activity"/>
    <property type="evidence" value="ECO:0007669"/>
    <property type="project" value="InterPro"/>
</dbReference>
<feature type="transmembrane region" description="Helical" evidence="5">
    <location>
        <begin position="82"/>
        <end position="102"/>
    </location>
</feature>
<protein>
    <recommendedName>
        <fullName evidence="8">DUF803-domain-containing protein</fullName>
    </recommendedName>
</protein>
<dbReference type="InterPro" id="IPR008521">
    <property type="entry name" value="Mg_trans_NIPA"/>
</dbReference>
<dbReference type="InterPro" id="IPR037185">
    <property type="entry name" value="EmrE-like"/>
</dbReference>
<evidence type="ECO:0000256" key="4">
    <source>
        <dbReference type="ARBA" id="ARBA00023136"/>
    </source>
</evidence>
<feature type="transmembrane region" description="Helical" evidence="5">
    <location>
        <begin position="283"/>
        <end position="305"/>
    </location>
</feature>
<dbReference type="OrthoDB" id="2504919at2759"/>
<dbReference type="AlphaFoldDB" id="A0A6A6R4Q3"/>
<reference evidence="6" key="1">
    <citation type="journal article" date="2020" name="Stud. Mycol.">
        <title>101 Dothideomycetes genomes: a test case for predicting lifestyles and emergence of pathogens.</title>
        <authorList>
            <person name="Haridas S."/>
            <person name="Albert R."/>
            <person name="Binder M."/>
            <person name="Bloem J."/>
            <person name="Labutti K."/>
            <person name="Salamov A."/>
            <person name="Andreopoulos B."/>
            <person name="Baker S."/>
            <person name="Barry K."/>
            <person name="Bills G."/>
            <person name="Bluhm B."/>
            <person name="Cannon C."/>
            <person name="Castanera R."/>
            <person name="Culley D."/>
            <person name="Daum C."/>
            <person name="Ezra D."/>
            <person name="Gonzalez J."/>
            <person name="Henrissat B."/>
            <person name="Kuo A."/>
            <person name="Liang C."/>
            <person name="Lipzen A."/>
            <person name="Lutzoni F."/>
            <person name="Magnuson J."/>
            <person name="Mondo S."/>
            <person name="Nolan M."/>
            <person name="Ohm R."/>
            <person name="Pangilinan J."/>
            <person name="Park H.-J."/>
            <person name="Ramirez L."/>
            <person name="Alfaro M."/>
            <person name="Sun H."/>
            <person name="Tritt A."/>
            <person name="Yoshinaga Y."/>
            <person name="Zwiers L.-H."/>
            <person name="Turgeon B."/>
            <person name="Goodwin S."/>
            <person name="Spatafora J."/>
            <person name="Crous P."/>
            <person name="Grigoriev I."/>
        </authorList>
    </citation>
    <scope>NUCLEOTIDE SEQUENCE</scope>
    <source>
        <strain evidence="6">CBS 269.34</strain>
    </source>
</reference>
<keyword evidence="3 5" id="KW-1133">Transmembrane helix</keyword>
<evidence type="ECO:0000313" key="7">
    <source>
        <dbReference type="Proteomes" id="UP000799750"/>
    </source>
</evidence>
<evidence type="ECO:0000256" key="1">
    <source>
        <dbReference type="ARBA" id="ARBA00004141"/>
    </source>
</evidence>
<dbReference type="PANTHER" id="PTHR12570:SF86">
    <property type="entry name" value="ADR321CP"/>
    <property type="match status" value="1"/>
</dbReference>
<comment type="subcellular location">
    <subcellularLocation>
        <location evidence="1">Membrane</location>
        <topology evidence="1">Multi-pass membrane protein</topology>
    </subcellularLocation>
</comment>
<organism evidence="6 7">
    <name type="scientific">Lophium mytilinum</name>
    <dbReference type="NCBI Taxonomy" id="390894"/>
    <lineage>
        <taxon>Eukaryota</taxon>
        <taxon>Fungi</taxon>
        <taxon>Dikarya</taxon>
        <taxon>Ascomycota</taxon>
        <taxon>Pezizomycotina</taxon>
        <taxon>Dothideomycetes</taxon>
        <taxon>Pleosporomycetidae</taxon>
        <taxon>Mytilinidiales</taxon>
        <taxon>Mytilinidiaceae</taxon>
        <taxon>Lophium</taxon>
    </lineage>
</organism>
<feature type="transmembrane region" description="Helical" evidence="5">
    <location>
        <begin position="256"/>
        <end position="277"/>
    </location>
</feature>
<sequence>MVELSAGASVALGVIVGLLSTSVQSIGLTLQRKSHLLEEEKEDGHARRPPYRRRRWQLGMFMFIVSNLVGSTIQITTLPLPVLSTLQASGLVFNSICASLILSEPFTRYSLVGTLLVATGAVLIGIFGALTEPSHNLDQLLSLLGRRQFLLWIGGTAVIVIFIMIGTWALHRLYPRPTPRIRLVRGMLFGCISGILSAHSLLVAKSAVELLVRTIVDRHNEFNRWQSWMILLGLVALALSQLYYMHRGLKLCSTSVLYPLVFCIYNIIAILDGLIYFHQSSRLTALHAGLIAVGTVILLSGVLALSWRLDESTHEPASPTMHIKHRGRVPTPHSALTPGMGLINPTMSDE</sequence>
<dbReference type="SUPFAM" id="SSF103481">
    <property type="entry name" value="Multidrug resistance efflux transporter EmrE"/>
    <property type="match status" value="1"/>
</dbReference>
<dbReference type="FunFam" id="1.10.3730.20:FF:000012">
    <property type="entry name" value="DUF803 domain-containing protein"/>
    <property type="match status" value="1"/>
</dbReference>
<evidence type="ECO:0000256" key="5">
    <source>
        <dbReference type="SAM" id="Phobius"/>
    </source>
</evidence>
<dbReference type="Proteomes" id="UP000799750">
    <property type="component" value="Unassembled WGS sequence"/>
</dbReference>
<evidence type="ECO:0008006" key="8">
    <source>
        <dbReference type="Google" id="ProtNLM"/>
    </source>
</evidence>
<feature type="transmembrane region" description="Helical" evidence="5">
    <location>
        <begin position="183"/>
        <end position="205"/>
    </location>
</feature>
<evidence type="ECO:0000313" key="6">
    <source>
        <dbReference type="EMBL" id="KAF2499698.1"/>
    </source>
</evidence>
<accession>A0A6A6R4Q3</accession>
<feature type="transmembrane region" description="Helical" evidence="5">
    <location>
        <begin position="56"/>
        <end position="76"/>
    </location>
</feature>
<name>A0A6A6R4Q3_9PEZI</name>
<feature type="transmembrane region" description="Helical" evidence="5">
    <location>
        <begin position="225"/>
        <end position="244"/>
    </location>
</feature>
<dbReference type="GO" id="GO:0016020">
    <property type="term" value="C:membrane"/>
    <property type="evidence" value="ECO:0007669"/>
    <property type="project" value="UniProtKB-SubCell"/>
</dbReference>
<feature type="transmembrane region" description="Helical" evidence="5">
    <location>
        <begin position="109"/>
        <end position="129"/>
    </location>
</feature>